<accession>A0AAD5U0V4</accession>
<dbReference type="InterPro" id="IPR006685">
    <property type="entry name" value="MscS_channel_2nd"/>
</dbReference>
<dbReference type="GO" id="GO:0016020">
    <property type="term" value="C:membrane"/>
    <property type="evidence" value="ECO:0007669"/>
    <property type="project" value="UniProtKB-SubCell"/>
</dbReference>
<dbReference type="Pfam" id="PF25886">
    <property type="entry name" value="Msy1"/>
    <property type="match status" value="1"/>
</dbReference>
<evidence type="ECO:0000256" key="6">
    <source>
        <dbReference type="SAM" id="Phobius"/>
    </source>
</evidence>
<dbReference type="InterPro" id="IPR058650">
    <property type="entry name" value="Msy1/2-like"/>
</dbReference>
<reference evidence="8" key="1">
    <citation type="submission" date="2020-05" db="EMBL/GenBank/DDBJ databases">
        <title>Phylogenomic resolution of chytrid fungi.</title>
        <authorList>
            <person name="Stajich J.E."/>
            <person name="Amses K."/>
            <person name="Simmons R."/>
            <person name="Seto K."/>
            <person name="Myers J."/>
            <person name="Bonds A."/>
            <person name="Quandt C.A."/>
            <person name="Barry K."/>
            <person name="Liu P."/>
            <person name="Grigoriev I."/>
            <person name="Longcore J.E."/>
            <person name="James T.Y."/>
        </authorList>
    </citation>
    <scope>NUCLEOTIDE SEQUENCE</scope>
    <source>
        <strain evidence="8">JEL0476</strain>
    </source>
</reference>
<dbReference type="PANTHER" id="PTHR31323:SF1">
    <property type="entry name" value="MECHANOSENSITIVE ION CHANNEL PROTEIN"/>
    <property type="match status" value="1"/>
</dbReference>
<feature type="transmembrane region" description="Helical" evidence="6">
    <location>
        <begin position="124"/>
        <end position="145"/>
    </location>
</feature>
<dbReference type="AlphaFoldDB" id="A0AAD5U0V4"/>
<keyword evidence="3" id="KW-0106">Calcium</keyword>
<dbReference type="InterPro" id="IPR018247">
    <property type="entry name" value="EF_Hand_1_Ca_BS"/>
</dbReference>
<dbReference type="GO" id="GO:0005509">
    <property type="term" value="F:calcium ion binding"/>
    <property type="evidence" value="ECO:0007669"/>
    <property type="project" value="InterPro"/>
</dbReference>
<evidence type="ECO:0000313" key="9">
    <source>
        <dbReference type="Proteomes" id="UP001211065"/>
    </source>
</evidence>
<dbReference type="PROSITE" id="PS50222">
    <property type="entry name" value="EF_HAND_2"/>
    <property type="match status" value="1"/>
</dbReference>
<dbReference type="InterPro" id="IPR010920">
    <property type="entry name" value="LSM_dom_sf"/>
</dbReference>
<proteinExistence type="predicted"/>
<dbReference type="EMBL" id="JADGJW010000446">
    <property type="protein sequence ID" value="KAJ3217056.1"/>
    <property type="molecule type" value="Genomic_DNA"/>
</dbReference>
<dbReference type="Gene3D" id="2.30.30.60">
    <property type="match status" value="1"/>
</dbReference>
<comment type="subcellular location">
    <subcellularLocation>
        <location evidence="1">Membrane</location>
    </subcellularLocation>
</comment>
<dbReference type="InterPro" id="IPR002048">
    <property type="entry name" value="EF_hand_dom"/>
</dbReference>
<dbReference type="PANTHER" id="PTHR31323">
    <property type="entry name" value="MECHANOSENSITIVE ION CHANNEL PROTEIN MSY2"/>
    <property type="match status" value="1"/>
</dbReference>
<evidence type="ECO:0000256" key="5">
    <source>
        <dbReference type="ARBA" id="ARBA00023136"/>
    </source>
</evidence>
<feature type="transmembrane region" description="Helical" evidence="6">
    <location>
        <begin position="437"/>
        <end position="457"/>
    </location>
</feature>
<dbReference type="SUPFAM" id="SSF47473">
    <property type="entry name" value="EF-hand"/>
    <property type="match status" value="1"/>
</dbReference>
<evidence type="ECO:0000256" key="4">
    <source>
        <dbReference type="ARBA" id="ARBA00022989"/>
    </source>
</evidence>
<keyword evidence="2 6" id="KW-0812">Transmembrane</keyword>
<sequence length="635" mass="73635">MQSDSKDTSLTLEDNIPAPKLQKTRFIIHDEIPQDILPQSIHRNNSEFNWERDSDSASLKAAQKKNYFSRLPVFLKNFFYGFVGSSVLMVPGIISYFFYIENRDEVHFQYFTSNSWYSIEGKPILFWSSFLAGSWATFFGLKYAFTVSPLLFAKISRLVFGKLLNNEYVASKISHCIDYTRHLKIYLTLFIWSILNLFIYQYIFAVNSPPSYAIISKIFLSLLVIFGVVLLEKLFLQIFAVQFHKKAYFDRLEAFNFSQKVLENLNKSRKNLRVSKDVSFSSSTSTDLKSKFFTKFNDITTDFIDVAYVFAAAKDDTKKATSLRQFGEPHKLAKSLFESLAHDDSRYLTLSDFLPYFSTKTEAIEAFKVFDRDENGDIDKNEMKHCVSEIFKEEASLEKSIHQSSQAIQKLDTILKLFCFVVILFIILGIFNINTSSFLTVAISLWAGLLFALGGSIKNLFESMIFLFITHPYDVGDRVEINGEEYFVKEFWLNTTVFTAINGTEIYSPNFVLAALPKIRNIRRSGPTNEFVKVTVALNTPDEKIEKLNAFLLNYIETVEHREFLPQLTYIVNNYISSNAMTLTFWLFHKSNWQDAFRKNARRNRFMLKLKEGIIFCGIEMTELRIEYHDNVTKQ</sequence>
<dbReference type="SUPFAM" id="SSF50182">
    <property type="entry name" value="Sm-like ribonucleoproteins"/>
    <property type="match status" value="1"/>
</dbReference>
<dbReference type="Gene3D" id="1.10.287.1260">
    <property type="match status" value="1"/>
</dbReference>
<dbReference type="Pfam" id="PF13405">
    <property type="entry name" value="EF-hand_6"/>
    <property type="match status" value="1"/>
</dbReference>
<feature type="transmembrane region" description="Helical" evidence="6">
    <location>
        <begin position="413"/>
        <end position="431"/>
    </location>
</feature>
<evidence type="ECO:0000256" key="1">
    <source>
        <dbReference type="ARBA" id="ARBA00004370"/>
    </source>
</evidence>
<dbReference type="Pfam" id="PF00924">
    <property type="entry name" value="MS_channel_2nd"/>
    <property type="match status" value="1"/>
</dbReference>
<feature type="transmembrane region" description="Helical" evidence="6">
    <location>
        <begin position="211"/>
        <end position="231"/>
    </location>
</feature>
<dbReference type="GO" id="GO:0005262">
    <property type="term" value="F:calcium channel activity"/>
    <property type="evidence" value="ECO:0007669"/>
    <property type="project" value="TreeGrafter"/>
</dbReference>
<protein>
    <recommendedName>
        <fullName evidence="7">EF-hand domain-containing protein</fullName>
    </recommendedName>
</protein>
<keyword evidence="5 6" id="KW-0472">Membrane</keyword>
<feature type="domain" description="EF-hand" evidence="7">
    <location>
        <begin position="358"/>
        <end position="393"/>
    </location>
</feature>
<evidence type="ECO:0000313" key="8">
    <source>
        <dbReference type="EMBL" id="KAJ3217056.1"/>
    </source>
</evidence>
<organism evidence="8 9">
    <name type="scientific">Clydaea vesicula</name>
    <dbReference type="NCBI Taxonomy" id="447962"/>
    <lineage>
        <taxon>Eukaryota</taxon>
        <taxon>Fungi</taxon>
        <taxon>Fungi incertae sedis</taxon>
        <taxon>Chytridiomycota</taxon>
        <taxon>Chytridiomycota incertae sedis</taxon>
        <taxon>Chytridiomycetes</taxon>
        <taxon>Lobulomycetales</taxon>
        <taxon>Lobulomycetaceae</taxon>
        <taxon>Clydaea</taxon>
    </lineage>
</organism>
<feature type="transmembrane region" description="Helical" evidence="6">
    <location>
        <begin position="78"/>
        <end position="99"/>
    </location>
</feature>
<dbReference type="PROSITE" id="PS00018">
    <property type="entry name" value="EF_HAND_1"/>
    <property type="match status" value="1"/>
</dbReference>
<dbReference type="InterPro" id="IPR023408">
    <property type="entry name" value="MscS_beta-dom_sf"/>
</dbReference>
<keyword evidence="9" id="KW-1185">Reference proteome</keyword>
<dbReference type="Proteomes" id="UP001211065">
    <property type="component" value="Unassembled WGS sequence"/>
</dbReference>
<dbReference type="SMART" id="SM00054">
    <property type="entry name" value="EFh"/>
    <property type="match status" value="1"/>
</dbReference>
<comment type="caution">
    <text evidence="8">The sequence shown here is derived from an EMBL/GenBank/DDBJ whole genome shotgun (WGS) entry which is preliminary data.</text>
</comment>
<evidence type="ECO:0000256" key="2">
    <source>
        <dbReference type="ARBA" id="ARBA00022692"/>
    </source>
</evidence>
<name>A0AAD5U0V4_9FUNG</name>
<evidence type="ECO:0000259" key="7">
    <source>
        <dbReference type="PROSITE" id="PS50222"/>
    </source>
</evidence>
<evidence type="ECO:0000256" key="3">
    <source>
        <dbReference type="ARBA" id="ARBA00022837"/>
    </source>
</evidence>
<feature type="transmembrane region" description="Helical" evidence="6">
    <location>
        <begin position="185"/>
        <end position="205"/>
    </location>
</feature>
<dbReference type="InterPro" id="IPR011992">
    <property type="entry name" value="EF-hand-dom_pair"/>
</dbReference>
<dbReference type="GO" id="GO:0006874">
    <property type="term" value="P:intracellular calcium ion homeostasis"/>
    <property type="evidence" value="ECO:0007669"/>
    <property type="project" value="TreeGrafter"/>
</dbReference>
<keyword evidence="4 6" id="KW-1133">Transmembrane helix</keyword>
<dbReference type="Gene3D" id="1.10.238.10">
    <property type="entry name" value="EF-hand"/>
    <property type="match status" value="1"/>
</dbReference>
<gene>
    <name evidence="8" type="ORF">HK099_005612</name>
</gene>